<evidence type="ECO:0000313" key="4">
    <source>
        <dbReference type="Proteomes" id="UP001595075"/>
    </source>
</evidence>
<evidence type="ECO:0000256" key="1">
    <source>
        <dbReference type="SAM" id="MobiDB-lite"/>
    </source>
</evidence>
<name>A0ABR4CAM0_9HELO</name>
<dbReference type="EMBL" id="JAZHXI010000010">
    <property type="protein sequence ID" value="KAL2066999.1"/>
    <property type="molecule type" value="Genomic_DNA"/>
</dbReference>
<proteinExistence type="predicted"/>
<keyword evidence="4" id="KW-1185">Reference proteome</keyword>
<comment type="caution">
    <text evidence="3">The sequence shown here is derived from an EMBL/GenBank/DDBJ whole genome shotgun (WGS) entry which is preliminary data.</text>
</comment>
<sequence length="711" mass="79772">METLPGELSNTSPPASQDVFRSGDSDDSSAISEKEKGDNTRYFCAFCESIIIETNSLSMKSVTLPHYGTPQDLISSALRCSLCVLFAFKIRERVSDAVPFELCNGIWEPEEGTRFKPFEALSTCDLTSGMAVIDKGSYPPLSGRACTWTLWMPIRLILNFKLSQEIESSFQESEVGIWRSGNFTSSFPYSKVNSTRDGLSLAKIWLDDCESCHRQCQDVSVPNFVPTRLINIALDRPHLQVMSKTSDFIKYTTLSHCWGAVKRPVLTKERLHSFLNCIPDEAISTTFSDAIFIAKFLGYQYIWIDSLCIMQDDVDDWTRESTSMSNVYGKSALNISAAAARDGSYGCFFTRQEQWQCKIYNPFMTGSTDLIALPNDFRAIMLDDMPLMKREWVLQERILAPRTLHCAASQLFWECNDLDACECLPLGYNKSDYENRSIGSTDDIWAAVKAWENLTSVFSQCALTLPNDKLMAISGIARVTASQNPVLGQYIAGMWRTSLETQLCWYVVHEGGDIARPETYRAPSWSWAASDGRVEFEFLHDCFGQSLLELYITVRDVTINGSSVEVCFGQVTAGVLYLSCGHLLSCNFDYKGQHRDFRRLFVNKDTVIFTDALTLFDAPEVESIDPGAPLLETYLLPTLRNELEQVKGLILNAVEDVKGHYTRIGTFTFTREGAEGFRDLLSSGEGEADGSAYVRIEVDADGKEVKIIHII</sequence>
<evidence type="ECO:0000313" key="3">
    <source>
        <dbReference type="EMBL" id="KAL2066999.1"/>
    </source>
</evidence>
<feature type="domain" description="Heterokaryon incompatibility" evidence="2">
    <location>
        <begin position="251"/>
        <end position="396"/>
    </location>
</feature>
<dbReference type="InterPro" id="IPR010730">
    <property type="entry name" value="HET"/>
</dbReference>
<dbReference type="Proteomes" id="UP001595075">
    <property type="component" value="Unassembled WGS sequence"/>
</dbReference>
<gene>
    <name evidence="3" type="ORF">VTL71DRAFT_1423</name>
</gene>
<protein>
    <recommendedName>
        <fullName evidence="2">Heterokaryon incompatibility domain-containing protein</fullName>
    </recommendedName>
</protein>
<organism evidence="3 4">
    <name type="scientific">Oculimacula yallundae</name>
    <dbReference type="NCBI Taxonomy" id="86028"/>
    <lineage>
        <taxon>Eukaryota</taxon>
        <taxon>Fungi</taxon>
        <taxon>Dikarya</taxon>
        <taxon>Ascomycota</taxon>
        <taxon>Pezizomycotina</taxon>
        <taxon>Leotiomycetes</taxon>
        <taxon>Helotiales</taxon>
        <taxon>Ploettnerulaceae</taxon>
        <taxon>Oculimacula</taxon>
    </lineage>
</organism>
<accession>A0ABR4CAM0</accession>
<evidence type="ECO:0000259" key="2">
    <source>
        <dbReference type="Pfam" id="PF06985"/>
    </source>
</evidence>
<dbReference type="PANTHER" id="PTHR33112">
    <property type="entry name" value="DOMAIN PROTEIN, PUTATIVE-RELATED"/>
    <property type="match status" value="1"/>
</dbReference>
<feature type="region of interest" description="Disordered" evidence="1">
    <location>
        <begin position="1"/>
        <end position="34"/>
    </location>
</feature>
<dbReference type="PANTHER" id="PTHR33112:SF15">
    <property type="entry name" value="HETEROKARYON INCOMPATIBILITY DOMAIN-CONTAINING PROTEIN"/>
    <property type="match status" value="1"/>
</dbReference>
<dbReference type="Pfam" id="PF06985">
    <property type="entry name" value="HET"/>
    <property type="match status" value="1"/>
</dbReference>
<reference evidence="3 4" key="1">
    <citation type="journal article" date="2024" name="Commun. Biol.">
        <title>Comparative genomic analysis of thermophilic fungi reveals convergent evolutionary adaptations and gene losses.</title>
        <authorList>
            <person name="Steindorff A.S."/>
            <person name="Aguilar-Pontes M.V."/>
            <person name="Robinson A.J."/>
            <person name="Andreopoulos B."/>
            <person name="LaButti K."/>
            <person name="Kuo A."/>
            <person name="Mondo S."/>
            <person name="Riley R."/>
            <person name="Otillar R."/>
            <person name="Haridas S."/>
            <person name="Lipzen A."/>
            <person name="Grimwood J."/>
            <person name="Schmutz J."/>
            <person name="Clum A."/>
            <person name="Reid I.D."/>
            <person name="Moisan M.C."/>
            <person name="Butler G."/>
            <person name="Nguyen T.T.M."/>
            <person name="Dewar K."/>
            <person name="Conant G."/>
            <person name="Drula E."/>
            <person name="Henrissat B."/>
            <person name="Hansel C."/>
            <person name="Singer S."/>
            <person name="Hutchinson M.I."/>
            <person name="de Vries R.P."/>
            <person name="Natvig D.O."/>
            <person name="Powell A.J."/>
            <person name="Tsang A."/>
            <person name="Grigoriev I.V."/>
        </authorList>
    </citation>
    <scope>NUCLEOTIDE SEQUENCE [LARGE SCALE GENOMIC DNA]</scope>
    <source>
        <strain evidence="3 4">CBS 494.80</strain>
    </source>
</reference>